<dbReference type="InterPro" id="IPR015943">
    <property type="entry name" value="WD40/YVTN_repeat-like_dom_sf"/>
</dbReference>
<keyword evidence="4" id="KW-0833">Ubl conjugation pathway</keyword>
<protein>
    <submittedName>
        <fullName evidence="8">Uncharacterized protein</fullName>
    </submittedName>
</protein>
<name>A0A4S4LD76_9AGAM</name>
<dbReference type="SMART" id="SM00320">
    <property type="entry name" value="WD40"/>
    <property type="match status" value="5"/>
</dbReference>
<keyword evidence="9" id="KW-1185">Reference proteome</keyword>
<comment type="pathway">
    <text evidence="1">Protein modification; protein ubiquitination.</text>
</comment>
<feature type="region of interest" description="Disordered" evidence="7">
    <location>
        <begin position="1"/>
        <end position="57"/>
    </location>
</feature>
<dbReference type="InterPro" id="IPR036322">
    <property type="entry name" value="WD40_repeat_dom_sf"/>
</dbReference>
<evidence type="ECO:0000313" key="9">
    <source>
        <dbReference type="Proteomes" id="UP000308199"/>
    </source>
</evidence>
<dbReference type="PANTHER" id="PTHR22852">
    <property type="entry name" value="LETHAL 2 DENTICLELESS PROTEIN RETINOIC ACID-REGULATED NUCLEAR MATRIX-ASSOCIATED PROTEIN"/>
    <property type="match status" value="1"/>
</dbReference>
<evidence type="ECO:0000256" key="4">
    <source>
        <dbReference type="ARBA" id="ARBA00022786"/>
    </source>
</evidence>
<sequence length="531" mass="57239">MSPREALSDLTNDVLSSSSNSPTRGKRRADDHNIASKRAKLTEGNTTGEAEEVGKHGDVEMLETASIRMSVRRCQPSVYASLHALRLGDPTARRLFSLPTISILESFVSSNGADLFKCQSLDSNSFLTPPYACAYSNASKRGQGSILAIATEQGTVDILSTAKRRDWDPEGTRITLQIHNNGIFDVKWSPSDSYVATASGDRSICITDPQSSTGTALHNLNAGHSSTVKCVTWDPLHNDLLASGGRDGCICLWDLRVGNQVAHSQDEGDGRRKPVMSIPYAHEIVASKPTKKGRVVLAPRSVTSLAYLEDAPYEIISSGSGDGIIRKWDLRLTSSSPKKRGKKPASILPIDNAEEDLTTLPSDLPSAGLLFSPRRARGIISMALGMGPSAGRIFALSNDSRVHTYNTSGAVGIPLSVPQADQAYTHRHMATNSFYVRTVVSPCGRWLASGGAGGSAFLFDISVGGEEKLGMQGVELKGQEGEVGAVDWADGALATCADDGTVRIWRPDIERYRMCMDNPVEAKWDWTWGKM</sequence>
<dbReference type="GO" id="GO:0043161">
    <property type="term" value="P:proteasome-mediated ubiquitin-dependent protein catabolic process"/>
    <property type="evidence" value="ECO:0007669"/>
    <property type="project" value="TreeGrafter"/>
</dbReference>
<evidence type="ECO:0000256" key="3">
    <source>
        <dbReference type="ARBA" id="ARBA00022737"/>
    </source>
</evidence>
<dbReference type="Gene3D" id="2.130.10.10">
    <property type="entry name" value="YVTN repeat-like/Quinoprotein amine dehydrogenase"/>
    <property type="match status" value="2"/>
</dbReference>
<dbReference type="PROSITE" id="PS50294">
    <property type="entry name" value="WD_REPEATS_REGION"/>
    <property type="match status" value="1"/>
</dbReference>
<feature type="repeat" description="WD" evidence="6">
    <location>
        <begin position="176"/>
        <end position="217"/>
    </location>
</feature>
<dbReference type="SUPFAM" id="SSF50978">
    <property type="entry name" value="WD40 repeat-like"/>
    <property type="match status" value="1"/>
</dbReference>
<gene>
    <name evidence="8" type="ORF">EW145_g2286</name>
</gene>
<feature type="repeat" description="WD" evidence="6">
    <location>
        <begin position="221"/>
        <end position="263"/>
    </location>
</feature>
<dbReference type="GO" id="GO:0030674">
    <property type="term" value="F:protein-macromolecule adaptor activity"/>
    <property type="evidence" value="ECO:0007669"/>
    <property type="project" value="TreeGrafter"/>
</dbReference>
<reference evidence="8 9" key="1">
    <citation type="submission" date="2019-02" db="EMBL/GenBank/DDBJ databases">
        <title>Genome sequencing of the rare red list fungi Phellinidium pouzarii.</title>
        <authorList>
            <person name="Buettner E."/>
            <person name="Kellner H."/>
        </authorList>
    </citation>
    <scope>NUCLEOTIDE SEQUENCE [LARGE SCALE GENOMIC DNA]</scope>
    <source>
        <strain evidence="8 9">DSM 108285</strain>
    </source>
</reference>
<comment type="caution">
    <text evidence="8">The sequence shown here is derived from an EMBL/GenBank/DDBJ whole genome shotgun (WGS) entry which is preliminary data.</text>
</comment>
<dbReference type="AlphaFoldDB" id="A0A4S4LD76"/>
<feature type="compositionally biased region" description="Polar residues" evidence="7">
    <location>
        <begin position="9"/>
        <end position="23"/>
    </location>
</feature>
<evidence type="ECO:0000256" key="6">
    <source>
        <dbReference type="PROSITE-ProRule" id="PRU00221"/>
    </source>
</evidence>
<dbReference type="GO" id="GO:0005634">
    <property type="term" value="C:nucleus"/>
    <property type="evidence" value="ECO:0007669"/>
    <property type="project" value="TreeGrafter"/>
</dbReference>
<dbReference type="InterPro" id="IPR019775">
    <property type="entry name" value="WD40_repeat_CS"/>
</dbReference>
<dbReference type="EMBL" id="SGPK01000077">
    <property type="protein sequence ID" value="THH09051.1"/>
    <property type="molecule type" value="Genomic_DNA"/>
</dbReference>
<evidence type="ECO:0000256" key="7">
    <source>
        <dbReference type="SAM" id="MobiDB-lite"/>
    </source>
</evidence>
<dbReference type="PROSITE" id="PS50082">
    <property type="entry name" value="WD_REPEATS_2"/>
    <property type="match status" value="3"/>
</dbReference>
<evidence type="ECO:0000256" key="2">
    <source>
        <dbReference type="ARBA" id="ARBA00022574"/>
    </source>
</evidence>
<dbReference type="PRINTS" id="PR00320">
    <property type="entry name" value="GPROTEINBRPT"/>
</dbReference>
<dbReference type="InterPro" id="IPR001680">
    <property type="entry name" value="WD40_rpt"/>
</dbReference>
<dbReference type="Pfam" id="PF00400">
    <property type="entry name" value="WD40"/>
    <property type="match status" value="5"/>
</dbReference>
<evidence type="ECO:0000256" key="1">
    <source>
        <dbReference type="ARBA" id="ARBA00004906"/>
    </source>
</evidence>
<evidence type="ECO:0000313" key="8">
    <source>
        <dbReference type="EMBL" id="THH09051.1"/>
    </source>
</evidence>
<comment type="similarity">
    <text evidence="5">Belongs to the WD repeat cdt2 family.</text>
</comment>
<proteinExistence type="inferred from homology"/>
<keyword evidence="3" id="KW-0677">Repeat</keyword>
<dbReference type="InterPro" id="IPR051865">
    <property type="entry name" value="WD-repeat_CDT2_adapter"/>
</dbReference>
<feature type="repeat" description="WD" evidence="6">
    <location>
        <begin position="476"/>
        <end position="505"/>
    </location>
</feature>
<keyword evidence="2 6" id="KW-0853">WD repeat</keyword>
<dbReference type="PANTHER" id="PTHR22852:SF0">
    <property type="entry name" value="DENTICLELESS PROTEIN HOMOLOG"/>
    <property type="match status" value="1"/>
</dbReference>
<dbReference type="PROSITE" id="PS00678">
    <property type="entry name" value="WD_REPEATS_1"/>
    <property type="match status" value="1"/>
</dbReference>
<dbReference type="OrthoDB" id="2096344at2759"/>
<dbReference type="Proteomes" id="UP000308199">
    <property type="component" value="Unassembled WGS sequence"/>
</dbReference>
<dbReference type="InterPro" id="IPR020472">
    <property type="entry name" value="WD40_PAC1"/>
</dbReference>
<evidence type="ECO:0000256" key="5">
    <source>
        <dbReference type="ARBA" id="ARBA00038344"/>
    </source>
</evidence>
<organism evidence="8 9">
    <name type="scientific">Phellinidium pouzarii</name>
    <dbReference type="NCBI Taxonomy" id="167371"/>
    <lineage>
        <taxon>Eukaryota</taxon>
        <taxon>Fungi</taxon>
        <taxon>Dikarya</taxon>
        <taxon>Basidiomycota</taxon>
        <taxon>Agaricomycotina</taxon>
        <taxon>Agaricomycetes</taxon>
        <taxon>Hymenochaetales</taxon>
        <taxon>Hymenochaetaceae</taxon>
        <taxon>Phellinidium</taxon>
    </lineage>
</organism>
<accession>A0A4S4LD76</accession>